<protein>
    <submittedName>
        <fullName evidence="2">Alpha/beta-hydrolase</fullName>
    </submittedName>
</protein>
<organism evidence="2 3">
    <name type="scientific">Conidiobolus coronatus (strain ATCC 28846 / CBS 209.66 / NRRL 28638)</name>
    <name type="common">Delacroixia coronata</name>
    <dbReference type="NCBI Taxonomy" id="796925"/>
    <lineage>
        <taxon>Eukaryota</taxon>
        <taxon>Fungi</taxon>
        <taxon>Fungi incertae sedis</taxon>
        <taxon>Zoopagomycota</taxon>
        <taxon>Entomophthoromycotina</taxon>
        <taxon>Entomophthoromycetes</taxon>
        <taxon>Entomophthorales</taxon>
        <taxon>Ancylistaceae</taxon>
        <taxon>Conidiobolus</taxon>
    </lineage>
</organism>
<dbReference type="Pfam" id="PF01764">
    <property type="entry name" value="Lipase_3"/>
    <property type="match status" value="1"/>
</dbReference>
<dbReference type="EMBL" id="KQ964454">
    <property type="protein sequence ID" value="KXN72401.1"/>
    <property type="molecule type" value="Genomic_DNA"/>
</dbReference>
<dbReference type="GO" id="GO:0016787">
    <property type="term" value="F:hydrolase activity"/>
    <property type="evidence" value="ECO:0007669"/>
    <property type="project" value="UniProtKB-KW"/>
</dbReference>
<dbReference type="CDD" id="cd00519">
    <property type="entry name" value="Lipase_3"/>
    <property type="match status" value="1"/>
</dbReference>
<feature type="domain" description="Fungal lipase-type" evidence="1">
    <location>
        <begin position="61"/>
        <end position="200"/>
    </location>
</feature>
<name>A0A137PBT1_CONC2</name>
<dbReference type="OMA" id="NTEVWYY"/>
<proteinExistence type="predicted"/>
<dbReference type="InterPro" id="IPR029058">
    <property type="entry name" value="AB_hydrolase_fold"/>
</dbReference>
<reference evidence="2 3" key="1">
    <citation type="journal article" date="2015" name="Genome Biol. Evol.">
        <title>Phylogenomic analyses indicate that early fungi evolved digesting cell walls of algal ancestors of land plants.</title>
        <authorList>
            <person name="Chang Y."/>
            <person name="Wang S."/>
            <person name="Sekimoto S."/>
            <person name="Aerts A.L."/>
            <person name="Choi C."/>
            <person name="Clum A."/>
            <person name="LaButti K.M."/>
            <person name="Lindquist E.A."/>
            <person name="Yee Ngan C."/>
            <person name="Ohm R.A."/>
            <person name="Salamov A.A."/>
            <person name="Grigoriev I.V."/>
            <person name="Spatafora J.W."/>
            <person name="Berbee M.L."/>
        </authorList>
    </citation>
    <scope>NUCLEOTIDE SEQUENCE [LARGE SCALE GENOMIC DNA]</scope>
    <source>
        <strain evidence="2 3">NRRL 28638</strain>
    </source>
</reference>
<dbReference type="PANTHER" id="PTHR45856:SF25">
    <property type="entry name" value="FUNGAL LIPASE-LIKE DOMAIN-CONTAINING PROTEIN"/>
    <property type="match status" value="1"/>
</dbReference>
<keyword evidence="3" id="KW-1185">Reference proteome</keyword>
<evidence type="ECO:0000313" key="2">
    <source>
        <dbReference type="EMBL" id="KXN72401.1"/>
    </source>
</evidence>
<keyword evidence="2" id="KW-0378">Hydrolase</keyword>
<evidence type="ECO:0000313" key="3">
    <source>
        <dbReference type="Proteomes" id="UP000070444"/>
    </source>
</evidence>
<evidence type="ECO:0000259" key="1">
    <source>
        <dbReference type="Pfam" id="PF01764"/>
    </source>
</evidence>
<dbReference type="PANTHER" id="PTHR45856">
    <property type="entry name" value="ALPHA/BETA-HYDROLASES SUPERFAMILY PROTEIN"/>
    <property type="match status" value="1"/>
</dbReference>
<dbReference type="GO" id="GO:0006629">
    <property type="term" value="P:lipid metabolic process"/>
    <property type="evidence" value="ECO:0007669"/>
    <property type="project" value="InterPro"/>
</dbReference>
<dbReference type="AlphaFoldDB" id="A0A137PBT1"/>
<dbReference type="SUPFAM" id="SSF53474">
    <property type="entry name" value="alpha/beta-Hydrolases"/>
    <property type="match status" value="1"/>
</dbReference>
<dbReference type="Proteomes" id="UP000070444">
    <property type="component" value="Unassembled WGS sequence"/>
</dbReference>
<dbReference type="InterPro" id="IPR051218">
    <property type="entry name" value="Sec_MonoDiacylglyc_Lipase"/>
</dbReference>
<dbReference type="InterPro" id="IPR002921">
    <property type="entry name" value="Fungal_lipase-type"/>
</dbReference>
<accession>A0A137PBT1</accession>
<gene>
    <name evidence="2" type="ORF">CONCODRAFT_4845</name>
</gene>
<dbReference type="Gene3D" id="3.40.50.1820">
    <property type="entry name" value="alpha/beta hydrolase"/>
    <property type="match status" value="1"/>
</dbReference>
<sequence>MRDMFLYSNAAYCDIQMISTWSCKQCKSADSSLVMSEIKQINDEYGNLFGYIGVNRNRIILAFRGTQNLPNVLTDVNYVLDKYKTKKGIEFGIHRGVKQAVESLLSVTIEHLKYFKGKYKNMPNIPIYITGHSLGGSLANLMTMRLEDLEYIKWENTRLYTFGQPRVGDQNYANYINSQSKLTYRRVVVDQDIFTNTPNRLLGYSHSGHLHFRKNNVEDKSCDKDVEQPRCYNFVNPATISHHTNYLGYRMTDNCVKLPVIGEAQKVEIIDFSTKAILSMNPFNYYF</sequence>
<dbReference type="OrthoDB" id="426718at2759"/>